<gene>
    <name evidence="2" type="ORF">AK812_SmicGene5419</name>
</gene>
<keyword evidence="3" id="KW-1185">Reference proteome</keyword>
<evidence type="ECO:0000313" key="2">
    <source>
        <dbReference type="EMBL" id="OLQ10829.1"/>
    </source>
</evidence>
<dbReference type="EMBL" id="LSRX01000071">
    <property type="protein sequence ID" value="OLQ10829.1"/>
    <property type="molecule type" value="Genomic_DNA"/>
</dbReference>
<dbReference type="Proteomes" id="UP000186817">
    <property type="component" value="Unassembled WGS sequence"/>
</dbReference>
<feature type="region of interest" description="Disordered" evidence="1">
    <location>
        <begin position="1"/>
        <end position="29"/>
    </location>
</feature>
<organism evidence="2 3">
    <name type="scientific">Symbiodinium microadriaticum</name>
    <name type="common">Dinoflagellate</name>
    <name type="synonym">Zooxanthella microadriatica</name>
    <dbReference type="NCBI Taxonomy" id="2951"/>
    <lineage>
        <taxon>Eukaryota</taxon>
        <taxon>Sar</taxon>
        <taxon>Alveolata</taxon>
        <taxon>Dinophyceae</taxon>
        <taxon>Suessiales</taxon>
        <taxon>Symbiodiniaceae</taxon>
        <taxon>Symbiodinium</taxon>
    </lineage>
</organism>
<dbReference type="OrthoDB" id="447214at2759"/>
<dbReference type="AlphaFoldDB" id="A0A1Q9ETU6"/>
<evidence type="ECO:0000256" key="1">
    <source>
        <dbReference type="SAM" id="MobiDB-lite"/>
    </source>
</evidence>
<feature type="region of interest" description="Disordered" evidence="1">
    <location>
        <begin position="92"/>
        <end position="114"/>
    </location>
</feature>
<protein>
    <submittedName>
        <fullName evidence="2">Uncharacterized protein</fullName>
    </submittedName>
</protein>
<evidence type="ECO:0000313" key="3">
    <source>
        <dbReference type="Proteomes" id="UP000186817"/>
    </source>
</evidence>
<comment type="caution">
    <text evidence="2">The sequence shown here is derived from an EMBL/GenBank/DDBJ whole genome shotgun (WGS) entry which is preliminary data.</text>
</comment>
<proteinExistence type="predicted"/>
<sequence length="114" mass="12364">MAVQPPVGCQTPMQPPPAPPKAADRCTTNASDCPSDTGVPLEVFEEGLKASNSFLVDCREQTHRCNRLRDLMEECQSACEAAFARCRMPCRERKSRSSAANGEAKLVPPKIADS</sequence>
<accession>A0A1Q9ETU6</accession>
<name>A0A1Q9ETU6_SYMMI</name>
<reference evidence="2 3" key="1">
    <citation type="submission" date="2016-02" db="EMBL/GenBank/DDBJ databases">
        <title>Genome analysis of coral dinoflagellate symbionts highlights evolutionary adaptations to a symbiotic lifestyle.</title>
        <authorList>
            <person name="Aranda M."/>
            <person name="Li Y."/>
            <person name="Liew Y.J."/>
            <person name="Baumgarten S."/>
            <person name="Simakov O."/>
            <person name="Wilson M."/>
            <person name="Piel J."/>
            <person name="Ashoor H."/>
            <person name="Bougouffa S."/>
            <person name="Bajic V.B."/>
            <person name="Ryu T."/>
            <person name="Ravasi T."/>
            <person name="Bayer T."/>
            <person name="Micklem G."/>
            <person name="Kim H."/>
            <person name="Bhak J."/>
            <person name="Lajeunesse T.C."/>
            <person name="Voolstra C.R."/>
        </authorList>
    </citation>
    <scope>NUCLEOTIDE SEQUENCE [LARGE SCALE GENOMIC DNA]</scope>
    <source>
        <strain evidence="2 3">CCMP2467</strain>
    </source>
</reference>